<keyword evidence="2" id="KW-1185">Reference proteome</keyword>
<dbReference type="AlphaFoldDB" id="A0AAW1JJY6"/>
<dbReference type="EMBL" id="JASPKY010000350">
    <property type="protein sequence ID" value="KAK9704430.1"/>
    <property type="molecule type" value="Genomic_DNA"/>
</dbReference>
<organism evidence="1 2">
    <name type="scientific">Popillia japonica</name>
    <name type="common">Japanese beetle</name>
    <dbReference type="NCBI Taxonomy" id="7064"/>
    <lineage>
        <taxon>Eukaryota</taxon>
        <taxon>Metazoa</taxon>
        <taxon>Ecdysozoa</taxon>
        <taxon>Arthropoda</taxon>
        <taxon>Hexapoda</taxon>
        <taxon>Insecta</taxon>
        <taxon>Pterygota</taxon>
        <taxon>Neoptera</taxon>
        <taxon>Endopterygota</taxon>
        <taxon>Coleoptera</taxon>
        <taxon>Polyphaga</taxon>
        <taxon>Scarabaeiformia</taxon>
        <taxon>Scarabaeidae</taxon>
        <taxon>Rutelinae</taxon>
        <taxon>Popillia</taxon>
    </lineage>
</organism>
<name>A0AAW1JJY6_POPJA</name>
<protein>
    <submittedName>
        <fullName evidence="1">Uncharacterized protein</fullName>
    </submittedName>
</protein>
<sequence length="96" mass="11431">MCNVYERLCEQKDRMKKHYDKTSRKASITYKKVDKVVVRSSNDRYCHKAVVLGKAEEPKSYWIQQDSNSRIVRRNSAQMKPSLTKPDYITRSYIRP</sequence>
<evidence type="ECO:0000313" key="1">
    <source>
        <dbReference type="EMBL" id="KAK9704430.1"/>
    </source>
</evidence>
<dbReference type="Proteomes" id="UP001458880">
    <property type="component" value="Unassembled WGS sequence"/>
</dbReference>
<accession>A0AAW1JJY6</accession>
<comment type="caution">
    <text evidence="1">The sequence shown here is derived from an EMBL/GenBank/DDBJ whole genome shotgun (WGS) entry which is preliminary data.</text>
</comment>
<proteinExistence type="predicted"/>
<evidence type="ECO:0000313" key="2">
    <source>
        <dbReference type="Proteomes" id="UP001458880"/>
    </source>
</evidence>
<gene>
    <name evidence="1" type="ORF">QE152_g28304</name>
</gene>
<reference evidence="1 2" key="1">
    <citation type="journal article" date="2024" name="BMC Genomics">
        <title>De novo assembly and annotation of Popillia japonica's genome with initial clues to its potential as an invasive pest.</title>
        <authorList>
            <person name="Cucini C."/>
            <person name="Boschi S."/>
            <person name="Funari R."/>
            <person name="Cardaioli E."/>
            <person name="Iannotti N."/>
            <person name="Marturano G."/>
            <person name="Paoli F."/>
            <person name="Bruttini M."/>
            <person name="Carapelli A."/>
            <person name="Frati F."/>
            <person name="Nardi F."/>
        </authorList>
    </citation>
    <scope>NUCLEOTIDE SEQUENCE [LARGE SCALE GENOMIC DNA]</scope>
    <source>
        <strain evidence="1">DMR45628</strain>
    </source>
</reference>